<keyword evidence="5" id="KW-0539">Nucleus</keyword>
<evidence type="ECO:0000259" key="7">
    <source>
        <dbReference type="PROSITE" id="PS51059"/>
    </source>
</evidence>
<keyword evidence="3 6" id="KW-0808">Transferase</keyword>
<dbReference type="PROSITE" id="PS51059">
    <property type="entry name" value="PARP_CATALYTIC"/>
    <property type="match status" value="1"/>
</dbReference>
<dbReference type="Proteomes" id="UP001159405">
    <property type="component" value="Unassembled WGS sequence"/>
</dbReference>
<dbReference type="Gene3D" id="3.90.228.10">
    <property type="match status" value="1"/>
</dbReference>
<dbReference type="InterPro" id="IPR012317">
    <property type="entry name" value="Poly(ADP-ribose)pol_cat_dom"/>
</dbReference>
<dbReference type="SUPFAM" id="SSF56399">
    <property type="entry name" value="ADP-ribosylation"/>
    <property type="match status" value="1"/>
</dbReference>
<dbReference type="EC" id="2.4.2.-" evidence="6"/>
<dbReference type="PANTHER" id="PTHR14453:SF67">
    <property type="entry name" value="POLY [ADP-RIBOSE] POLYMERASE"/>
    <property type="match status" value="1"/>
</dbReference>
<feature type="domain" description="PARP catalytic" evidence="7">
    <location>
        <begin position="103"/>
        <end position="296"/>
    </location>
</feature>
<organism evidence="8 9">
    <name type="scientific">Porites lobata</name>
    <dbReference type="NCBI Taxonomy" id="104759"/>
    <lineage>
        <taxon>Eukaryota</taxon>
        <taxon>Metazoa</taxon>
        <taxon>Cnidaria</taxon>
        <taxon>Anthozoa</taxon>
        <taxon>Hexacorallia</taxon>
        <taxon>Scleractinia</taxon>
        <taxon>Fungiina</taxon>
        <taxon>Poritidae</taxon>
        <taxon>Porites</taxon>
    </lineage>
</organism>
<evidence type="ECO:0000313" key="8">
    <source>
        <dbReference type="EMBL" id="CAH3144111.1"/>
    </source>
</evidence>
<dbReference type="SUPFAM" id="SSF117839">
    <property type="entry name" value="WWE domain"/>
    <property type="match status" value="1"/>
</dbReference>
<name>A0ABN8PHN9_9CNID</name>
<keyword evidence="2 6" id="KW-0328">Glycosyltransferase</keyword>
<dbReference type="PANTHER" id="PTHR14453">
    <property type="entry name" value="PARP/ZINC FINGER CCCH TYPE DOMAIN CONTAINING PROTEIN"/>
    <property type="match status" value="1"/>
</dbReference>
<gene>
    <name evidence="8" type="ORF">PLOB_00043791</name>
</gene>
<evidence type="ECO:0000256" key="2">
    <source>
        <dbReference type="ARBA" id="ARBA00022676"/>
    </source>
</evidence>
<reference evidence="8 9" key="1">
    <citation type="submission" date="2022-05" db="EMBL/GenBank/DDBJ databases">
        <authorList>
            <consortium name="Genoscope - CEA"/>
            <person name="William W."/>
        </authorList>
    </citation>
    <scope>NUCLEOTIDE SEQUENCE [LARGE SCALE GENOMIC DNA]</scope>
</reference>
<keyword evidence="9" id="KW-1185">Reference proteome</keyword>
<sequence>MVGKIWHTIYWKNKKIQEDEQAIMVSKNVQWSYEIHGKKKLFSPRTNGKLEMAYSKKQSTIRISLQADDFVMNLQAKTGHGMRNGETIKLSRKARGAEEGIFLPISWAPMPSPDMTVHTVTLVPGSSEYQNVVSKFQATTGGMHFPKIERVQNPHLYKQYMIRKQKMDKDNGGNNERQLFHGTYAENIRAINTQGFNRSFCGAHGTSYGRGVYFARDASFSVKYARGAVIGAHYVYLARVLVGKYCQGNSGMIIPPPKILSRPEILFDSVVDDPGDPAIFVVFYDTQCYPEYLISF</sequence>
<dbReference type="InterPro" id="IPR037197">
    <property type="entry name" value="WWE_dom_sf"/>
</dbReference>
<evidence type="ECO:0000256" key="1">
    <source>
        <dbReference type="ARBA" id="ARBA00004123"/>
    </source>
</evidence>
<comment type="caution">
    <text evidence="8">The sequence shown here is derived from an EMBL/GenBank/DDBJ whole genome shotgun (WGS) entry which is preliminary data.</text>
</comment>
<dbReference type="InterPro" id="IPR052056">
    <property type="entry name" value="Mono-ARTD/PARP"/>
</dbReference>
<evidence type="ECO:0000256" key="5">
    <source>
        <dbReference type="ARBA" id="ARBA00023242"/>
    </source>
</evidence>
<comment type="subcellular location">
    <subcellularLocation>
        <location evidence="1">Nucleus</location>
    </subcellularLocation>
</comment>
<proteinExistence type="predicted"/>
<dbReference type="EMBL" id="CALNXK010000072">
    <property type="protein sequence ID" value="CAH3144111.1"/>
    <property type="molecule type" value="Genomic_DNA"/>
</dbReference>
<protein>
    <recommendedName>
        <fullName evidence="6">Poly [ADP-ribose] polymerase</fullName>
        <shortName evidence="6">PARP</shortName>
        <ecNumber evidence="6">2.4.2.-</ecNumber>
    </recommendedName>
</protein>
<evidence type="ECO:0000256" key="4">
    <source>
        <dbReference type="ARBA" id="ARBA00023027"/>
    </source>
</evidence>
<dbReference type="CDD" id="cd01439">
    <property type="entry name" value="TCCD_inducible_PARP_like"/>
    <property type="match status" value="1"/>
</dbReference>
<accession>A0ABN8PHN9</accession>
<dbReference type="Pfam" id="PF00644">
    <property type="entry name" value="PARP"/>
    <property type="match status" value="1"/>
</dbReference>
<evidence type="ECO:0000313" key="9">
    <source>
        <dbReference type="Proteomes" id="UP001159405"/>
    </source>
</evidence>
<evidence type="ECO:0000256" key="3">
    <source>
        <dbReference type="ARBA" id="ARBA00022679"/>
    </source>
</evidence>
<keyword evidence="4 6" id="KW-0520">NAD</keyword>
<evidence type="ECO:0000256" key="6">
    <source>
        <dbReference type="RuleBase" id="RU362114"/>
    </source>
</evidence>
<dbReference type="Gene3D" id="3.30.720.50">
    <property type="match status" value="1"/>
</dbReference>